<dbReference type="Gene3D" id="1.10.10.60">
    <property type="entry name" value="Homeodomain-like"/>
    <property type="match status" value="1"/>
</dbReference>
<keyword evidence="2 4" id="KW-0238">DNA-binding</keyword>
<dbReference type="AlphaFoldDB" id="A0A940RUL2"/>
<protein>
    <submittedName>
        <fullName evidence="7">TetR/AcrR family transcriptional regulator</fullName>
    </submittedName>
</protein>
<keyword evidence="3" id="KW-0804">Transcription</keyword>
<sequence>MARRGGGNEAVRDMRDIPGRDGERVRIEEAAHRCLAASGGESASVGEILAEAGLSTRAFYRHFGSKDDLLLAMFRRDAERFTAEMRDVTRAASSPTDALRRFVRATLRLTWDPRRRRNVLLMVCEQAVRAKGYGAERARVDAVADGLLAGILQQGRERGEFPWVSDASADAGCIGSLLRQAFDEQLAAPSPDGARAAGDRVVDFALRALGGRGGLAR</sequence>
<gene>
    <name evidence="7" type="ORF">JFN87_07425</name>
</gene>
<dbReference type="Pfam" id="PF00440">
    <property type="entry name" value="TetR_N"/>
    <property type="match status" value="1"/>
</dbReference>
<dbReference type="InterPro" id="IPR050109">
    <property type="entry name" value="HTH-type_TetR-like_transc_reg"/>
</dbReference>
<dbReference type="GO" id="GO:0003700">
    <property type="term" value="F:DNA-binding transcription factor activity"/>
    <property type="evidence" value="ECO:0007669"/>
    <property type="project" value="TreeGrafter"/>
</dbReference>
<keyword evidence="1" id="KW-0805">Transcription regulation</keyword>
<dbReference type="SUPFAM" id="SSF46689">
    <property type="entry name" value="Homeodomain-like"/>
    <property type="match status" value="1"/>
</dbReference>
<evidence type="ECO:0000256" key="1">
    <source>
        <dbReference type="ARBA" id="ARBA00023015"/>
    </source>
</evidence>
<dbReference type="Gene3D" id="1.10.357.10">
    <property type="entry name" value="Tetracycline Repressor, domain 2"/>
    <property type="match status" value="1"/>
</dbReference>
<proteinExistence type="predicted"/>
<dbReference type="InterPro" id="IPR009057">
    <property type="entry name" value="Homeodomain-like_sf"/>
</dbReference>
<dbReference type="InterPro" id="IPR036271">
    <property type="entry name" value="Tet_transcr_reg_TetR-rel_C_sf"/>
</dbReference>
<evidence type="ECO:0000313" key="7">
    <source>
        <dbReference type="EMBL" id="MBP0457330.1"/>
    </source>
</evidence>
<dbReference type="Proteomes" id="UP000670475">
    <property type="component" value="Unassembled WGS sequence"/>
</dbReference>
<dbReference type="RefSeq" id="WP_209339102.1">
    <property type="nucleotide sequence ID" value="NZ_JAGIQL010000019.1"/>
</dbReference>
<dbReference type="PANTHER" id="PTHR30055">
    <property type="entry name" value="HTH-TYPE TRANSCRIPTIONAL REGULATOR RUTR"/>
    <property type="match status" value="1"/>
</dbReference>
<dbReference type="PRINTS" id="PR00455">
    <property type="entry name" value="HTHTETR"/>
</dbReference>
<dbReference type="InterPro" id="IPR001647">
    <property type="entry name" value="HTH_TetR"/>
</dbReference>
<dbReference type="PANTHER" id="PTHR30055:SF234">
    <property type="entry name" value="HTH-TYPE TRANSCRIPTIONAL REGULATOR BETI"/>
    <property type="match status" value="1"/>
</dbReference>
<evidence type="ECO:0000256" key="5">
    <source>
        <dbReference type="SAM" id="MobiDB-lite"/>
    </source>
</evidence>
<comment type="caution">
    <text evidence="7">The sequence shown here is derived from an EMBL/GenBank/DDBJ whole genome shotgun (WGS) entry which is preliminary data.</text>
</comment>
<dbReference type="GO" id="GO:0000976">
    <property type="term" value="F:transcription cis-regulatory region binding"/>
    <property type="evidence" value="ECO:0007669"/>
    <property type="project" value="TreeGrafter"/>
</dbReference>
<evidence type="ECO:0000259" key="6">
    <source>
        <dbReference type="PROSITE" id="PS50977"/>
    </source>
</evidence>
<feature type="DNA-binding region" description="H-T-H motif" evidence="4">
    <location>
        <begin position="44"/>
        <end position="63"/>
    </location>
</feature>
<evidence type="ECO:0000313" key="8">
    <source>
        <dbReference type="Proteomes" id="UP000670475"/>
    </source>
</evidence>
<evidence type="ECO:0000256" key="3">
    <source>
        <dbReference type="ARBA" id="ARBA00023163"/>
    </source>
</evidence>
<accession>A0A940RUL2</accession>
<reference evidence="7" key="1">
    <citation type="submission" date="2021-03" db="EMBL/GenBank/DDBJ databases">
        <title>Whole genome sequence of Streptomyces bomunensis MMS17-BM035.</title>
        <authorList>
            <person name="Lee J.H."/>
        </authorList>
    </citation>
    <scope>NUCLEOTIDE SEQUENCE</scope>
    <source>
        <strain evidence="7">MMS17-BM035</strain>
    </source>
</reference>
<organism evidence="7 8">
    <name type="scientific">Streptomyces montanisoli</name>
    <dbReference type="NCBI Taxonomy" id="2798581"/>
    <lineage>
        <taxon>Bacteria</taxon>
        <taxon>Bacillati</taxon>
        <taxon>Actinomycetota</taxon>
        <taxon>Actinomycetes</taxon>
        <taxon>Kitasatosporales</taxon>
        <taxon>Streptomycetaceae</taxon>
        <taxon>Streptomyces</taxon>
    </lineage>
</organism>
<feature type="region of interest" description="Disordered" evidence="5">
    <location>
        <begin position="1"/>
        <end position="21"/>
    </location>
</feature>
<keyword evidence="8" id="KW-1185">Reference proteome</keyword>
<feature type="domain" description="HTH tetR-type" evidence="6">
    <location>
        <begin position="21"/>
        <end position="81"/>
    </location>
</feature>
<evidence type="ECO:0000256" key="4">
    <source>
        <dbReference type="PROSITE-ProRule" id="PRU00335"/>
    </source>
</evidence>
<dbReference type="PROSITE" id="PS50977">
    <property type="entry name" value="HTH_TETR_2"/>
    <property type="match status" value="1"/>
</dbReference>
<feature type="compositionally biased region" description="Basic and acidic residues" evidence="5">
    <location>
        <begin position="10"/>
        <end position="21"/>
    </location>
</feature>
<dbReference type="EMBL" id="JAGIQL010000019">
    <property type="protein sequence ID" value="MBP0457330.1"/>
    <property type="molecule type" value="Genomic_DNA"/>
</dbReference>
<evidence type="ECO:0000256" key="2">
    <source>
        <dbReference type="ARBA" id="ARBA00023125"/>
    </source>
</evidence>
<name>A0A940RUL2_9ACTN</name>
<dbReference type="SUPFAM" id="SSF48498">
    <property type="entry name" value="Tetracyclin repressor-like, C-terminal domain"/>
    <property type="match status" value="1"/>
</dbReference>